<feature type="binding site" evidence="1">
    <location>
        <position position="152"/>
    </location>
    <ligand>
        <name>ATP</name>
        <dbReference type="ChEBI" id="CHEBI:30616"/>
    </ligand>
</feature>
<feature type="binding site" evidence="1">
    <location>
        <position position="340"/>
    </location>
    <ligand>
        <name>substrate</name>
    </ligand>
</feature>
<feature type="binding site" evidence="1">
    <location>
        <position position="294"/>
    </location>
    <ligand>
        <name>substrate</name>
    </ligand>
</feature>
<gene>
    <name evidence="1 3" type="primary">thiL</name>
    <name evidence="3" type="ORF">Bequi_09095</name>
</gene>
<dbReference type="Gene3D" id="3.90.650.10">
    <property type="entry name" value="PurM-like C-terminal domain"/>
    <property type="match status" value="1"/>
</dbReference>
<feature type="binding site" evidence="1">
    <location>
        <begin position="125"/>
        <end position="126"/>
    </location>
    <ligand>
        <name>ATP</name>
        <dbReference type="ChEBI" id="CHEBI:30616"/>
    </ligand>
</feature>
<comment type="pathway">
    <text evidence="1">Cofactor biosynthesis; thiamine diphosphate biosynthesis; thiamine diphosphate from thiamine phosphate: step 1/1.</text>
</comment>
<dbReference type="HAMAP" id="MF_02128">
    <property type="entry name" value="TMP_kinase"/>
    <property type="match status" value="1"/>
</dbReference>
<feature type="binding site" evidence="1">
    <location>
        <position position="47"/>
    </location>
    <ligand>
        <name>Mg(2+)</name>
        <dbReference type="ChEBI" id="CHEBI:18420"/>
        <label>4</label>
    </ligand>
</feature>
<comment type="caution">
    <text evidence="3">The sequence shown here is derived from an EMBL/GenBank/DDBJ whole genome shotgun (WGS) entry which is preliminary data.</text>
</comment>
<keyword evidence="1 3" id="KW-0808">Transferase</keyword>
<dbReference type="Proteomes" id="UP001203761">
    <property type="component" value="Unassembled WGS sequence"/>
</dbReference>
<keyword evidence="4" id="KW-1185">Reference proteome</keyword>
<keyword evidence="1 3" id="KW-0418">Kinase</keyword>
<feature type="binding site" evidence="1">
    <location>
        <position position="239"/>
    </location>
    <ligand>
        <name>ATP</name>
        <dbReference type="ChEBI" id="CHEBI:30616"/>
    </ligand>
</feature>
<comment type="miscellaneous">
    <text evidence="1">Reaction mechanism of ThiL seems to utilize a direct, inline transfer of the gamma-phosphate of ATP to TMP rather than a phosphorylated enzyme intermediate.</text>
</comment>
<name>A0ABT0R0T1_9MICO</name>
<evidence type="ECO:0000256" key="1">
    <source>
        <dbReference type="HAMAP-Rule" id="MF_02128"/>
    </source>
</evidence>
<dbReference type="GO" id="GO:0009030">
    <property type="term" value="F:thiamine-phosphate kinase activity"/>
    <property type="evidence" value="ECO:0007669"/>
    <property type="project" value="UniProtKB-EC"/>
</dbReference>
<protein>
    <recommendedName>
        <fullName evidence="1">Thiamine-monophosphate kinase</fullName>
        <shortName evidence="1">TMP kinase</shortName>
        <shortName evidence="1">Thiamine-phosphate kinase</shortName>
        <ecNumber evidence="1">2.7.4.16</ecNumber>
    </recommendedName>
</protein>
<evidence type="ECO:0000313" key="4">
    <source>
        <dbReference type="Proteomes" id="UP001203761"/>
    </source>
</evidence>
<keyword evidence="1" id="KW-0067">ATP-binding</keyword>
<feature type="binding site" evidence="1">
    <location>
        <position position="78"/>
    </location>
    <ligand>
        <name>Mg(2+)</name>
        <dbReference type="ChEBI" id="CHEBI:18420"/>
        <label>3</label>
    </ligand>
</feature>
<feature type="binding site" evidence="1">
    <location>
        <position position="33"/>
    </location>
    <ligand>
        <name>Mg(2+)</name>
        <dbReference type="ChEBI" id="CHEBI:18420"/>
        <label>4</label>
    </ligand>
</feature>
<dbReference type="NCBIfam" id="TIGR01379">
    <property type="entry name" value="thiL"/>
    <property type="match status" value="1"/>
</dbReference>
<feature type="binding site" evidence="1">
    <location>
        <position position="126"/>
    </location>
    <ligand>
        <name>Mg(2+)</name>
        <dbReference type="ChEBI" id="CHEBI:18420"/>
        <label>1</label>
    </ligand>
</feature>
<feature type="binding site" evidence="1">
    <location>
        <position position="78"/>
    </location>
    <ligand>
        <name>Mg(2+)</name>
        <dbReference type="ChEBI" id="CHEBI:18420"/>
        <label>4</label>
    </ligand>
</feature>
<dbReference type="PANTHER" id="PTHR30270">
    <property type="entry name" value="THIAMINE-MONOPHOSPHATE KINASE"/>
    <property type="match status" value="1"/>
</dbReference>
<feature type="domain" description="PurM-like N-terminal" evidence="2">
    <location>
        <begin position="31"/>
        <end position="142"/>
    </location>
</feature>
<dbReference type="RefSeq" id="WP_249737624.1">
    <property type="nucleotide sequence ID" value="NZ_JAKNCJ010000004.1"/>
</dbReference>
<evidence type="ECO:0000313" key="3">
    <source>
        <dbReference type="EMBL" id="MCL6423538.1"/>
    </source>
</evidence>
<comment type="function">
    <text evidence="1">Catalyzes the ATP-dependent phosphorylation of thiamine-monophosphate (TMP) to form thiamine-pyrophosphate (TPP), the active form of vitamin B1.</text>
</comment>
<feature type="binding site" evidence="1">
    <location>
        <position position="48"/>
    </location>
    <ligand>
        <name>Mg(2+)</name>
        <dbReference type="ChEBI" id="CHEBI:18420"/>
        <label>1</label>
    </ligand>
</feature>
<keyword evidence="1" id="KW-0547">Nucleotide-binding</keyword>
<dbReference type="EC" id="2.7.4.16" evidence="1"/>
<keyword evidence="1" id="KW-0479">Metal-binding</keyword>
<feature type="binding site" evidence="1">
    <location>
        <position position="33"/>
    </location>
    <ligand>
        <name>Mg(2+)</name>
        <dbReference type="ChEBI" id="CHEBI:18420"/>
        <label>3</label>
    </ligand>
</feature>
<evidence type="ECO:0000259" key="2">
    <source>
        <dbReference type="Pfam" id="PF00586"/>
    </source>
</evidence>
<dbReference type="InterPro" id="IPR036921">
    <property type="entry name" value="PurM-like_N_sf"/>
</dbReference>
<dbReference type="PIRSF" id="PIRSF005303">
    <property type="entry name" value="Thiam_monoph_kin"/>
    <property type="match status" value="1"/>
</dbReference>
<dbReference type="Pfam" id="PF00586">
    <property type="entry name" value="AIRS"/>
    <property type="match status" value="1"/>
</dbReference>
<dbReference type="InterPro" id="IPR036676">
    <property type="entry name" value="PurM-like_C_sf"/>
</dbReference>
<feature type="binding site" evidence="1">
    <location>
        <position position="49"/>
    </location>
    <ligand>
        <name>Mg(2+)</name>
        <dbReference type="ChEBI" id="CHEBI:18420"/>
        <label>2</label>
    </ligand>
</feature>
<feature type="binding site" evidence="1">
    <location>
        <position position="56"/>
    </location>
    <ligand>
        <name>substrate</name>
    </ligand>
</feature>
<comment type="caution">
    <text evidence="1">Lacks conserved residue(s) required for the propagation of feature annotation.</text>
</comment>
<reference evidence="3" key="1">
    <citation type="submission" date="2022-02" db="EMBL/GenBank/DDBJ databases">
        <authorList>
            <person name="Lee M."/>
            <person name="Kim S.-J."/>
            <person name="Jung M.-Y."/>
        </authorList>
    </citation>
    <scope>NUCLEOTIDE SEQUENCE</scope>
    <source>
        <strain evidence="3">JHP9</strain>
    </source>
</reference>
<accession>A0ABT0R0T1</accession>
<dbReference type="EMBL" id="JAKNCJ010000004">
    <property type="protein sequence ID" value="MCL6423538.1"/>
    <property type="molecule type" value="Genomic_DNA"/>
</dbReference>
<dbReference type="SUPFAM" id="SSF56042">
    <property type="entry name" value="PurM C-terminal domain-like"/>
    <property type="match status" value="1"/>
</dbReference>
<dbReference type="CDD" id="cd02194">
    <property type="entry name" value="ThiL"/>
    <property type="match status" value="1"/>
</dbReference>
<proteinExistence type="inferred from homology"/>
<comment type="similarity">
    <text evidence="1">Belongs to the thiamine-monophosphate kinase family.</text>
</comment>
<feature type="binding site" evidence="1">
    <location>
        <position position="49"/>
    </location>
    <ligand>
        <name>Mg(2+)</name>
        <dbReference type="ChEBI" id="CHEBI:18420"/>
        <label>1</label>
    </ligand>
</feature>
<comment type="catalytic activity">
    <reaction evidence="1">
        <text>thiamine phosphate + ATP = thiamine diphosphate + ADP</text>
        <dbReference type="Rhea" id="RHEA:15913"/>
        <dbReference type="ChEBI" id="CHEBI:30616"/>
        <dbReference type="ChEBI" id="CHEBI:37575"/>
        <dbReference type="ChEBI" id="CHEBI:58937"/>
        <dbReference type="ChEBI" id="CHEBI:456216"/>
        <dbReference type="EC" id="2.7.4.16"/>
    </reaction>
</comment>
<keyword evidence="1" id="KW-0460">Magnesium</keyword>
<dbReference type="PANTHER" id="PTHR30270:SF0">
    <property type="entry name" value="THIAMINE-MONOPHOSPHATE KINASE"/>
    <property type="match status" value="1"/>
</dbReference>
<keyword evidence="1" id="KW-0784">Thiamine biosynthesis</keyword>
<dbReference type="SUPFAM" id="SSF55326">
    <property type="entry name" value="PurM N-terminal domain-like"/>
    <property type="match status" value="1"/>
</dbReference>
<feature type="binding site" evidence="1">
    <location>
        <position position="78"/>
    </location>
    <ligand>
        <name>Mg(2+)</name>
        <dbReference type="ChEBI" id="CHEBI:18420"/>
        <label>2</label>
    </ligand>
</feature>
<dbReference type="Gene3D" id="3.30.1330.10">
    <property type="entry name" value="PurM-like, N-terminal domain"/>
    <property type="match status" value="1"/>
</dbReference>
<feature type="binding site" evidence="1">
    <location>
        <position position="240"/>
    </location>
    <ligand>
        <name>Mg(2+)</name>
        <dbReference type="ChEBI" id="CHEBI:18420"/>
        <label>5</label>
    </ligand>
</feature>
<sequence length="344" mass="34701">MTADAPLDESGILARITPALPQGRDVELGPGDDAAVVRLVSPRLVITTDTLTEGHDFLLARTTPEQIGAKAAVQNLADVAAMGARPQAVVSAVSAPRGTDPSVLKGIARGLAQRCARYGASVVGGDLGAADALSITITAVGALPEGQEPSVRSGARPGDVLAVGSDQLGRSAAGLALILKGDPTRLEADEEARALMTWQNSPDPDLTLGWTAAIGEAAPAPGSGEAEGAAPATAMMDLSDGLVRDGGRIARASGVVLDVDPTALEGDVEALLSAAALLGAGSEAAWEWVLHCAEEHAMLATFPGPGVPSGFRAIGSVRARRDGEEPAIMLGGRPVAGEGFDHFG</sequence>
<dbReference type="InterPro" id="IPR016188">
    <property type="entry name" value="PurM-like_N"/>
</dbReference>
<dbReference type="InterPro" id="IPR006283">
    <property type="entry name" value="ThiL-like"/>
</dbReference>
<feature type="binding site" evidence="1">
    <location>
        <position position="237"/>
    </location>
    <ligand>
        <name>Mg(2+)</name>
        <dbReference type="ChEBI" id="CHEBI:18420"/>
        <label>3</label>
    </ligand>
</feature>
<organism evidence="3 4">
    <name type="scientific">Brachybacterium equifaecis</name>
    <dbReference type="NCBI Taxonomy" id="2910770"/>
    <lineage>
        <taxon>Bacteria</taxon>
        <taxon>Bacillati</taxon>
        <taxon>Actinomycetota</taxon>
        <taxon>Actinomycetes</taxon>
        <taxon>Micrococcales</taxon>
        <taxon>Dermabacteraceae</taxon>
        <taxon>Brachybacterium</taxon>
    </lineage>
</organism>